<sequence>MIQDYLDGLSRELDFDRSLARCVRQEVEDHLWEAVAADPAGNLLEAQRRAVANFGDARVIAAQFAVLSLARQSRRAGVAAVLVVAGIFIAMKARVAWYAATQWAISDDLRAVGGLVGMVDRYAFLLAAIVGLAGWLYIRSREIPAALHPAYRRQLHRFFVLCCTAAAALAVSVVSDAVLTALNLRGTELSAASVVPIISMTIEIACVGMLVFHIYGIAQRAASAAALMKT</sequence>
<feature type="transmembrane region" description="Helical" evidence="1">
    <location>
        <begin position="194"/>
        <end position="218"/>
    </location>
</feature>
<keyword evidence="1" id="KW-0812">Transmembrane</keyword>
<keyword evidence="1" id="KW-1133">Transmembrane helix</keyword>
<dbReference type="AlphaFoldDB" id="A0A1M5L8G5"/>
<dbReference type="EMBL" id="LT670818">
    <property type="protein sequence ID" value="SHG61317.1"/>
    <property type="molecule type" value="Genomic_DNA"/>
</dbReference>
<dbReference type="OrthoDB" id="8220084at2"/>
<organism evidence="2 3">
    <name type="scientific">Bradyrhizobium erythrophlei</name>
    <dbReference type="NCBI Taxonomy" id="1437360"/>
    <lineage>
        <taxon>Bacteria</taxon>
        <taxon>Pseudomonadati</taxon>
        <taxon>Pseudomonadota</taxon>
        <taxon>Alphaproteobacteria</taxon>
        <taxon>Hyphomicrobiales</taxon>
        <taxon>Nitrobacteraceae</taxon>
        <taxon>Bradyrhizobium</taxon>
    </lineage>
</organism>
<feature type="transmembrane region" description="Helical" evidence="1">
    <location>
        <begin position="119"/>
        <end position="138"/>
    </location>
</feature>
<evidence type="ECO:0000313" key="3">
    <source>
        <dbReference type="Proteomes" id="UP000190675"/>
    </source>
</evidence>
<evidence type="ECO:0000313" key="2">
    <source>
        <dbReference type="EMBL" id="SHG61317.1"/>
    </source>
</evidence>
<feature type="transmembrane region" description="Helical" evidence="1">
    <location>
        <begin position="158"/>
        <end position="182"/>
    </location>
</feature>
<dbReference type="Proteomes" id="UP000190675">
    <property type="component" value="Chromosome I"/>
</dbReference>
<evidence type="ECO:0000256" key="1">
    <source>
        <dbReference type="SAM" id="Phobius"/>
    </source>
</evidence>
<reference evidence="2 3" key="1">
    <citation type="submission" date="2016-11" db="EMBL/GenBank/DDBJ databases">
        <authorList>
            <person name="Jaros S."/>
            <person name="Januszkiewicz K."/>
            <person name="Wedrychowicz H."/>
        </authorList>
    </citation>
    <scope>NUCLEOTIDE SEQUENCE [LARGE SCALE GENOMIC DNA]</scope>
    <source>
        <strain evidence="2 3">GAS242</strain>
    </source>
</reference>
<keyword evidence="1" id="KW-0472">Membrane</keyword>
<name>A0A1M5L8G5_9BRAD</name>
<protein>
    <submittedName>
        <fullName evidence="2">Uncharacterized protein</fullName>
    </submittedName>
</protein>
<gene>
    <name evidence="2" type="ORF">SAMN05444169_3330</name>
</gene>
<accession>A0A1M5L8G5</accession>
<dbReference type="RefSeq" id="WP_079566891.1">
    <property type="nucleotide sequence ID" value="NZ_LT670818.1"/>
</dbReference>
<proteinExistence type="predicted"/>
<feature type="transmembrane region" description="Helical" evidence="1">
    <location>
        <begin position="78"/>
        <end position="99"/>
    </location>
</feature>